<dbReference type="RefSeq" id="WP_264498404.1">
    <property type="nucleotide sequence ID" value="NZ_CP109947.1"/>
</dbReference>
<sequence>MDVNDIIYVLEAQDEKAAALSLSKGGFEGWVQAELWYYMNIVKGEPVAREVRYPDSLTYCDLVCDATMTSPAQWVEVKAYGIFRDGDEMRFLDGVSTDVMKIYGKPSDATGSVYLIVPKAISGKIEALIKRRGWNIFQRAESVYVYIYHADIQ</sequence>
<organism evidence="1 2">
    <name type="scientific">Pectobacterium cacticida</name>
    <dbReference type="NCBI Taxonomy" id="69221"/>
    <lineage>
        <taxon>Bacteria</taxon>
        <taxon>Pseudomonadati</taxon>
        <taxon>Pseudomonadota</taxon>
        <taxon>Gammaproteobacteria</taxon>
        <taxon>Enterobacterales</taxon>
        <taxon>Pectobacteriaceae</taxon>
        <taxon>Pectobacterium</taxon>
    </lineage>
</organism>
<keyword evidence="2" id="KW-1185">Reference proteome</keyword>
<gene>
    <name evidence="1" type="ORF">QNA12_13285</name>
</gene>
<protein>
    <submittedName>
        <fullName evidence="1">Uncharacterized protein</fullName>
    </submittedName>
</protein>
<name>A0ABZ2G6U5_9GAMM</name>
<evidence type="ECO:0000313" key="2">
    <source>
        <dbReference type="Proteomes" id="UP001379444"/>
    </source>
</evidence>
<dbReference type="EMBL" id="CP125967">
    <property type="protein sequence ID" value="WWO37531.1"/>
    <property type="molecule type" value="Genomic_DNA"/>
</dbReference>
<dbReference type="Proteomes" id="UP001379444">
    <property type="component" value="Chromosome"/>
</dbReference>
<evidence type="ECO:0000313" key="1">
    <source>
        <dbReference type="EMBL" id="WWO37531.1"/>
    </source>
</evidence>
<reference evidence="1 2" key="1">
    <citation type="journal article" date="2024" name="Front. Plant Sci.">
        <title>Comprehensive phenomic and genomic studies of the species, Pectobacterium cacticida and proposal for reclassification as Alcorniella cacticida comb. nov.</title>
        <authorList>
            <person name="Jonca J."/>
            <person name="Pirhonen M."/>
            <person name="Waleron M.M."/>
            <person name="Gawor J."/>
            <person name="Mrozik A."/>
            <person name="Smoktunowicz M."/>
            <person name="Waleron K."/>
            <person name="Waleron M."/>
        </authorList>
    </citation>
    <scope>NUCLEOTIDE SEQUENCE [LARGE SCALE GENOMIC DNA]</scope>
    <source>
        <strain evidence="1 2">DPMP6</strain>
    </source>
</reference>
<accession>A0ABZ2G6U5</accession>
<proteinExistence type="predicted"/>